<dbReference type="KEGG" id="nmg:Nmag_4234"/>
<keyword evidence="1" id="KW-0614">Plasmid</keyword>
<dbReference type="EMBL" id="AOHS01000065">
    <property type="protein sequence ID" value="ELY22989.1"/>
    <property type="molecule type" value="Genomic_DNA"/>
</dbReference>
<organism evidence="1 3">
    <name type="scientific">Natrialba magadii (strain ATCC 43099 / DSM 3394 / CCM 3739 / CIP 104546 / IAM 13178 / JCM 8861 / NBRC 102185 / NCIMB 2190 / MS3)</name>
    <name type="common">Natronobacterium magadii</name>
    <dbReference type="NCBI Taxonomy" id="547559"/>
    <lineage>
        <taxon>Archaea</taxon>
        <taxon>Methanobacteriati</taxon>
        <taxon>Methanobacteriota</taxon>
        <taxon>Stenosarchaea group</taxon>
        <taxon>Halobacteria</taxon>
        <taxon>Halobacteriales</taxon>
        <taxon>Natrialbaceae</taxon>
        <taxon>Natrialba</taxon>
    </lineage>
</organism>
<name>D3T2D3_NATMM</name>
<sequence length="106" mass="12229">MTEEIDVHVTATAKSKAFRMYTERELVDIARSAYRGDLRTFQKGNQSEFHALSEDYAVVIKPENGGLVVITQMHQHEDYNRAEVYRYVDSIRSASTDDRGDRRVES</sequence>
<keyword evidence="3" id="KW-1185">Reference proteome</keyword>
<dbReference type="GeneID" id="8826862"/>
<protein>
    <submittedName>
        <fullName evidence="1">Virus protein phiCh1-VP81</fullName>
    </submittedName>
</protein>
<dbReference type="PATRIC" id="fig|547559.17.peg.4148"/>
<proteinExistence type="predicted"/>
<evidence type="ECO:0000313" key="4">
    <source>
        <dbReference type="Proteomes" id="UP000011543"/>
    </source>
</evidence>
<dbReference type="Proteomes" id="UP000001879">
    <property type="component" value="Plasmid pNMAG03"/>
</dbReference>
<dbReference type="Proteomes" id="UP000011543">
    <property type="component" value="Unassembled WGS sequence"/>
</dbReference>
<reference evidence="3" key="1">
    <citation type="submission" date="2010-02" db="EMBL/GenBank/DDBJ databases">
        <title>Complete sequence of plasmid 3 of Natrialba magadii ATCC 43099.</title>
        <authorList>
            <consortium name="US DOE Joint Genome Institute"/>
            <person name="Lucas S."/>
            <person name="Copeland A."/>
            <person name="Lapidus A."/>
            <person name="Cheng J.-F."/>
            <person name="Bruce D."/>
            <person name="Goodwin L."/>
            <person name="Pitluck S."/>
            <person name="Davenport K."/>
            <person name="Saunders E."/>
            <person name="Detter J.C."/>
            <person name="Han C."/>
            <person name="Tapia R."/>
            <person name="Land M."/>
            <person name="Hauser L."/>
            <person name="Kyrpides N."/>
            <person name="Mikhailova N."/>
            <person name="De Castro R.E."/>
            <person name="Maupin-Furlow J.A."/>
            <person name="Woyke T."/>
        </authorList>
    </citation>
    <scope>NUCLEOTIDE SEQUENCE [LARGE SCALE GENOMIC DNA]</scope>
    <source>
        <strain evidence="3">ATCC 43099 / DSM 3394 / CCM 3739 / CIP 104546 / IAM 13178 / JCM 8861 / NBRC 102185 / NCIMB 2190 / MS3</strain>
        <plasmid evidence="3">pNMAG03</plasmid>
    </source>
</reference>
<reference evidence="2 4" key="3">
    <citation type="journal article" date="2014" name="PLoS Genet.">
        <title>Phylogenetically driven sequencing of extremely halophilic archaea reveals strategies for static and dynamic osmo-response.</title>
        <authorList>
            <person name="Becker E.A."/>
            <person name="Seitzer P.M."/>
            <person name="Tritt A."/>
            <person name="Larsen D."/>
            <person name="Krusor M."/>
            <person name="Yao A.I."/>
            <person name="Wu D."/>
            <person name="Madern D."/>
            <person name="Eisen J.A."/>
            <person name="Darling A.E."/>
            <person name="Facciotti M.T."/>
        </authorList>
    </citation>
    <scope>NUCLEOTIDE SEQUENCE [LARGE SCALE GENOMIC DNA]</scope>
    <source>
        <strain evidence="4">ATCC 43099 / DSM 3394 / CCM 3739 / CIP 104546 / IAM 13178 / JCM 8861 / NBRC 102185 / NCIMB 2190 / MS3</strain>
        <strain evidence="2">MS-3</strain>
    </source>
</reference>
<evidence type="ECO:0000313" key="1">
    <source>
        <dbReference type="EMBL" id="ADD07742.1"/>
    </source>
</evidence>
<gene>
    <name evidence="1" type="ordered locus">Nmag_4234</name>
    <name evidence="2" type="ORF">C500_21035</name>
</gene>
<dbReference type="AlphaFoldDB" id="D3T2D3"/>
<accession>D3T2D3</accession>
<dbReference type="RefSeq" id="WP_004268206.1">
    <property type="nucleotide sequence ID" value="NC_013925.1"/>
</dbReference>
<dbReference type="EMBL" id="CP001935">
    <property type="protein sequence ID" value="ADD07742.1"/>
    <property type="molecule type" value="Genomic_DNA"/>
</dbReference>
<dbReference type="HOGENOM" id="CLU_2217125_0_0_2"/>
<evidence type="ECO:0000313" key="3">
    <source>
        <dbReference type="Proteomes" id="UP000001879"/>
    </source>
</evidence>
<evidence type="ECO:0000313" key="2">
    <source>
        <dbReference type="EMBL" id="ELY22989.1"/>
    </source>
</evidence>
<dbReference type="OrthoDB" id="384146at2157"/>
<reference evidence="1 3" key="2">
    <citation type="journal article" date="2012" name="BMC Genomics">
        <title>A comparative genomics perspective on the genetic content of the alkaliphilic haloarchaeon Natrialba magadii ATCC 43099T.</title>
        <authorList>
            <person name="Siddaramappa S."/>
            <person name="Challacombe J.F."/>
            <person name="Decastro R.E."/>
            <person name="Pfeiffer F."/>
            <person name="Sastre D.E."/>
            <person name="Gimenez M.I."/>
            <person name="Paggi R.A."/>
            <person name="Detter J.C."/>
            <person name="Davenport K.W."/>
            <person name="Goodwin L.A."/>
            <person name="Kyrpides N."/>
            <person name="Tapia R."/>
            <person name="Pitluck S."/>
            <person name="Lucas S."/>
            <person name="Woyke T."/>
            <person name="Maupin-Furlow J.A."/>
        </authorList>
    </citation>
    <scope>NUCLEOTIDE SEQUENCE [LARGE SCALE GENOMIC DNA]</scope>
    <source>
        <strain evidence="1">ATCC 43099</strain>
        <strain evidence="3">ATCC 43099 / DSM 3394 / CCM 3739 / CIP 104546 / IAM 13178 / JCM 8861 / NBRC 102185 / NCIMB 2190 / MS3</strain>
    </source>
</reference>
<reference evidence="1" key="4">
    <citation type="submission" date="2016-09" db="EMBL/GenBank/DDBJ databases">
        <authorList>
            <person name="Pfeiffer F."/>
        </authorList>
    </citation>
    <scope>NUCLEOTIDE SEQUENCE</scope>
    <source>
        <strain evidence="1">ATCC 43099</strain>
        <plasmid evidence="1">pNMAG03</plasmid>
    </source>
</reference>
<geneLocation type="plasmid" evidence="1 3">
    <name>pNMAG03</name>
</geneLocation>